<organism evidence="2 3">
    <name type="scientific">Capillibacterium thermochitinicola</name>
    <dbReference type="NCBI Taxonomy" id="2699427"/>
    <lineage>
        <taxon>Bacteria</taxon>
        <taxon>Bacillati</taxon>
        <taxon>Bacillota</taxon>
        <taxon>Capillibacterium</taxon>
    </lineage>
</organism>
<feature type="transmembrane region" description="Helical" evidence="1">
    <location>
        <begin position="41"/>
        <end position="61"/>
    </location>
</feature>
<dbReference type="AlphaFoldDB" id="A0A8J6I0W6"/>
<keyword evidence="3" id="KW-1185">Reference proteome</keyword>
<keyword evidence="1" id="KW-0812">Transmembrane</keyword>
<protein>
    <submittedName>
        <fullName evidence="2">Uncharacterized protein</fullName>
    </submittedName>
</protein>
<dbReference type="RefSeq" id="WP_181339674.1">
    <property type="nucleotide sequence ID" value="NZ_JAAKDE010000012.1"/>
</dbReference>
<evidence type="ECO:0000313" key="2">
    <source>
        <dbReference type="EMBL" id="MBA2133228.1"/>
    </source>
</evidence>
<evidence type="ECO:0000256" key="1">
    <source>
        <dbReference type="SAM" id="Phobius"/>
    </source>
</evidence>
<dbReference type="Proteomes" id="UP000657177">
    <property type="component" value="Unassembled WGS sequence"/>
</dbReference>
<gene>
    <name evidence="2" type="ORF">G5B42_06685</name>
</gene>
<sequence>MIDGRATLVSRIKKYWRKKREVRYTFMLVPRGSGVTKSINIPFFIIVLFFLLFAANIYFLVRYPLRLSEIDNLDRKVYQLNDVIARNDNDLKLIDPSIKKTEEFEAIVAQHSEIIKQIEALHRSILDKKAGKF</sequence>
<dbReference type="EMBL" id="JAAKDE010000012">
    <property type="protein sequence ID" value="MBA2133228.1"/>
    <property type="molecule type" value="Genomic_DNA"/>
</dbReference>
<reference evidence="2" key="1">
    <citation type="submission" date="2020-06" db="EMBL/GenBank/DDBJ databases">
        <title>Novel chitinolytic bacterium.</title>
        <authorList>
            <person name="Ungkulpasvich U."/>
            <person name="Kosugi A."/>
            <person name="Uke A."/>
        </authorList>
    </citation>
    <scope>NUCLEOTIDE SEQUENCE</scope>
    <source>
        <strain evidence="2">UUS1-1</strain>
    </source>
</reference>
<comment type="caution">
    <text evidence="2">The sequence shown here is derived from an EMBL/GenBank/DDBJ whole genome shotgun (WGS) entry which is preliminary data.</text>
</comment>
<keyword evidence="1" id="KW-0472">Membrane</keyword>
<accession>A0A8J6I0W6</accession>
<evidence type="ECO:0000313" key="3">
    <source>
        <dbReference type="Proteomes" id="UP000657177"/>
    </source>
</evidence>
<name>A0A8J6I0W6_9FIRM</name>
<keyword evidence="1" id="KW-1133">Transmembrane helix</keyword>
<proteinExistence type="predicted"/>